<dbReference type="EMBL" id="CAJVRM010000234">
    <property type="protein sequence ID" value="CAG8977779.1"/>
    <property type="molecule type" value="Genomic_DNA"/>
</dbReference>
<proteinExistence type="predicted"/>
<protein>
    <submittedName>
        <fullName evidence="2">Uncharacterized protein</fullName>
    </submittedName>
</protein>
<dbReference type="AlphaFoldDB" id="A0A9N9LMB3"/>
<accession>A0A9N9LMB3</accession>
<feature type="region of interest" description="Disordered" evidence="1">
    <location>
        <begin position="128"/>
        <end position="195"/>
    </location>
</feature>
<feature type="compositionally biased region" description="Basic and acidic residues" evidence="1">
    <location>
        <begin position="184"/>
        <end position="195"/>
    </location>
</feature>
<evidence type="ECO:0000256" key="1">
    <source>
        <dbReference type="SAM" id="MobiDB-lite"/>
    </source>
</evidence>
<dbReference type="OrthoDB" id="10533871at2759"/>
<evidence type="ECO:0000313" key="3">
    <source>
        <dbReference type="Proteomes" id="UP000701801"/>
    </source>
</evidence>
<dbReference type="Proteomes" id="UP000701801">
    <property type="component" value="Unassembled WGS sequence"/>
</dbReference>
<organism evidence="2 3">
    <name type="scientific">Hymenoscyphus albidus</name>
    <dbReference type="NCBI Taxonomy" id="595503"/>
    <lineage>
        <taxon>Eukaryota</taxon>
        <taxon>Fungi</taxon>
        <taxon>Dikarya</taxon>
        <taxon>Ascomycota</taxon>
        <taxon>Pezizomycotina</taxon>
        <taxon>Leotiomycetes</taxon>
        <taxon>Helotiales</taxon>
        <taxon>Helotiaceae</taxon>
        <taxon>Hymenoscyphus</taxon>
    </lineage>
</organism>
<evidence type="ECO:0000313" key="2">
    <source>
        <dbReference type="EMBL" id="CAG8977779.1"/>
    </source>
</evidence>
<gene>
    <name evidence="2" type="ORF">HYALB_00011164</name>
</gene>
<sequence length="195" mass="22556">MSSHYDNTPAYYTVEEYEPESIKVDPKDFNGKTSITKEEMINFFRKKGLSREKVLKEVEKEFEARAPRYNSSVQVLMIDQVAHMRTTVQDIHPARPILHPVMRCIFKLCPSSSSPRYGEYVNSEAAGRSWTYSSRRDSSPPPPPPRAPSPPPASRYTHDDFYNRRGQDNSSYDEPISPMHRSRSHYEKPSSRPSR</sequence>
<keyword evidence="3" id="KW-1185">Reference proteome</keyword>
<reference evidence="2" key="1">
    <citation type="submission" date="2021-07" db="EMBL/GenBank/DDBJ databases">
        <authorList>
            <person name="Durling M."/>
        </authorList>
    </citation>
    <scope>NUCLEOTIDE SEQUENCE</scope>
</reference>
<comment type="caution">
    <text evidence="2">The sequence shown here is derived from an EMBL/GenBank/DDBJ whole genome shotgun (WGS) entry which is preliminary data.</text>
</comment>
<name>A0A9N9LMB3_9HELO</name>
<feature type="compositionally biased region" description="Pro residues" evidence="1">
    <location>
        <begin position="139"/>
        <end position="153"/>
    </location>
</feature>
<feature type="compositionally biased region" description="Basic and acidic residues" evidence="1">
    <location>
        <begin position="156"/>
        <end position="167"/>
    </location>
</feature>